<dbReference type="Pfam" id="PF00583">
    <property type="entry name" value="Acetyltransf_1"/>
    <property type="match status" value="1"/>
</dbReference>
<dbReference type="Proteomes" id="UP000305768">
    <property type="component" value="Unassembled WGS sequence"/>
</dbReference>
<protein>
    <submittedName>
        <fullName evidence="2">GNAT family N-acetyltransferase</fullName>
    </submittedName>
</protein>
<dbReference type="AlphaFoldDB" id="A0A4T2H6G8"/>
<organism evidence="2 3">
    <name type="scientific">Streptococcus suis</name>
    <dbReference type="NCBI Taxonomy" id="1307"/>
    <lineage>
        <taxon>Bacteria</taxon>
        <taxon>Bacillati</taxon>
        <taxon>Bacillota</taxon>
        <taxon>Bacilli</taxon>
        <taxon>Lactobacillales</taxon>
        <taxon>Streptococcaceae</taxon>
        <taxon>Streptococcus</taxon>
    </lineage>
</organism>
<reference evidence="2 3" key="1">
    <citation type="submission" date="2019-04" db="EMBL/GenBank/DDBJ databases">
        <title>Genome analysis of Streptococcus suis strain WUSS425.</title>
        <authorList>
            <person name="Chen H."/>
            <person name="Gao X."/>
            <person name="Wu Z."/>
        </authorList>
    </citation>
    <scope>NUCLEOTIDE SEQUENCE [LARGE SCALE GENOMIC DNA]</scope>
    <source>
        <strain evidence="2 3">WUSS425</strain>
    </source>
</reference>
<dbReference type="RefSeq" id="WP_079266788.1">
    <property type="nucleotide sequence ID" value="NZ_JARQOJ010000009.1"/>
</dbReference>
<dbReference type="InterPro" id="IPR000182">
    <property type="entry name" value="GNAT_dom"/>
</dbReference>
<sequence>MFRGSGMGSNLVKLVIDHLANRNSKAFQIAVEEEDLGTWKLYKRRIVYLRKRKSSANSCFF</sequence>
<keyword evidence="2" id="KW-0808">Transferase</keyword>
<evidence type="ECO:0000313" key="2">
    <source>
        <dbReference type="EMBL" id="TII07768.1"/>
    </source>
</evidence>
<dbReference type="InterPro" id="IPR016181">
    <property type="entry name" value="Acyl_CoA_acyltransferase"/>
</dbReference>
<dbReference type="GO" id="GO:0016747">
    <property type="term" value="F:acyltransferase activity, transferring groups other than amino-acyl groups"/>
    <property type="evidence" value="ECO:0007669"/>
    <property type="project" value="InterPro"/>
</dbReference>
<accession>A0A4T2H6G8</accession>
<gene>
    <name evidence="2" type="ORF">FAJ34_06680</name>
</gene>
<comment type="caution">
    <text evidence="2">The sequence shown here is derived from an EMBL/GenBank/DDBJ whole genome shotgun (WGS) entry which is preliminary data.</text>
</comment>
<proteinExistence type="predicted"/>
<name>A0A4T2H6G8_STRSU</name>
<feature type="domain" description="N-acetyltransferase" evidence="1">
    <location>
        <begin position="2"/>
        <end position="44"/>
    </location>
</feature>
<evidence type="ECO:0000259" key="1">
    <source>
        <dbReference type="Pfam" id="PF00583"/>
    </source>
</evidence>
<dbReference type="EMBL" id="SSXP01000007">
    <property type="protein sequence ID" value="TII07768.1"/>
    <property type="molecule type" value="Genomic_DNA"/>
</dbReference>
<evidence type="ECO:0000313" key="3">
    <source>
        <dbReference type="Proteomes" id="UP000305768"/>
    </source>
</evidence>
<dbReference type="SUPFAM" id="SSF55729">
    <property type="entry name" value="Acyl-CoA N-acyltransferases (Nat)"/>
    <property type="match status" value="1"/>
</dbReference>